<organism evidence="1 2">
    <name type="scientific">Chryseobacterium tagetis</name>
    <dbReference type="NCBI Taxonomy" id="2801334"/>
    <lineage>
        <taxon>Bacteria</taxon>
        <taxon>Pseudomonadati</taxon>
        <taxon>Bacteroidota</taxon>
        <taxon>Flavobacteriia</taxon>
        <taxon>Flavobacteriales</taxon>
        <taxon>Weeksellaceae</taxon>
        <taxon>Chryseobacterium group</taxon>
        <taxon>Chryseobacterium</taxon>
    </lineage>
</organism>
<name>A0ABS8A2R0_9FLAO</name>
<dbReference type="Proteomes" id="UP000618240">
    <property type="component" value="Unassembled WGS sequence"/>
</dbReference>
<comment type="caution">
    <text evidence="1">The sequence shown here is derived from an EMBL/GenBank/DDBJ whole genome shotgun (WGS) entry which is preliminary data.</text>
</comment>
<keyword evidence="2" id="KW-1185">Reference proteome</keyword>
<accession>A0ABS8A2R0</accession>
<evidence type="ECO:0008006" key="3">
    <source>
        <dbReference type="Google" id="ProtNLM"/>
    </source>
</evidence>
<evidence type="ECO:0000313" key="1">
    <source>
        <dbReference type="EMBL" id="MCA6068271.1"/>
    </source>
</evidence>
<dbReference type="RefSeq" id="WP_225689485.1">
    <property type="nucleotide sequence ID" value="NZ_JAERSE020000003.1"/>
</dbReference>
<sequence length="172" mass="20190">MRKIIICFFVLIFGNIYSQNKKKDDLKKLIDSAIVIKANDLYRFYNKELKKNRQDDNWNIYINNLENTINNTYVIDHNSSSVKLENIKVAIPLKTIDIEDHKNRKLLKKGINIWKIIPNLNGSVLTINILDASLHLKNKKYEFSYGGGSTIIFQYSCEEEKWKLIKEEHKGI</sequence>
<dbReference type="EMBL" id="JAERSE020000003">
    <property type="protein sequence ID" value="MCA6068271.1"/>
    <property type="molecule type" value="Genomic_DNA"/>
</dbReference>
<reference evidence="1 2" key="1">
    <citation type="submission" date="2021-09" db="EMBL/GenBank/DDBJ databases">
        <title>Genome sequencing and assembly of Chryseobacterium sp. RG1.</title>
        <authorList>
            <person name="Chhetri G."/>
        </authorList>
    </citation>
    <scope>NUCLEOTIDE SEQUENCE [LARGE SCALE GENOMIC DNA]</scope>
    <source>
        <strain evidence="1 2">RG1</strain>
    </source>
</reference>
<proteinExistence type="predicted"/>
<protein>
    <recommendedName>
        <fullName evidence="3">GLPGLI family protein</fullName>
    </recommendedName>
</protein>
<evidence type="ECO:0000313" key="2">
    <source>
        <dbReference type="Proteomes" id="UP000618240"/>
    </source>
</evidence>
<gene>
    <name evidence="1" type="ORF">JI747_013835</name>
</gene>